<evidence type="ECO:0000259" key="8">
    <source>
        <dbReference type="PROSITE" id="PS50157"/>
    </source>
</evidence>
<dbReference type="EMBL" id="BMAO01018767">
    <property type="protein sequence ID" value="GFR25876.1"/>
    <property type="molecule type" value="Genomic_DNA"/>
</dbReference>
<proteinExistence type="predicted"/>
<protein>
    <recommendedName>
        <fullName evidence="8">C2H2-type domain-containing protein</fullName>
    </recommendedName>
</protein>
<dbReference type="AlphaFoldDB" id="A0A8X6HKX9"/>
<dbReference type="GO" id="GO:0000981">
    <property type="term" value="F:DNA-binding transcription factor activity, RNA polymerase II-specific"/>
    <property type="evidence" value="ECO:0007669"/>
    <property type="project" value="TreeGrafter"/>
</dbReference>
<dbReference type="PANTHER" id="PTHR24394:SF29">
    <property type="entry name" value="MYONEURIN"/>
    <property type="match status" value="1"/>
</dbReference>
<dbReference type="SMART" id="SM00355">
    <property type="entry name" value="ZnF_C2H2"/>
    <property type="match status" value="2"/>
</dbReference>
<comment type="caution">
    <text evidence="9">The sequence shown here is derived from an EMBL/GenBank/DDBJ whole genome shotgun (WGS) entry which is preliminary data.</text>
</comment>
<dbReference type="PROSITE" id="PS50157">
    <property type="entry name" value="ZINC_FINGER_C2H2_2"/>
    <property type="match status" value="1"/>
</dbReference>
<reference evidence="9" key="1">
    <citation type="submission" date="2020-07" db="EMBL/GenBank/DDBJ databases">
        <title>Multicomponent nature underlies the extraordinary mechanical properties of spider dragline silk.</title>
        <authorList>
            <person name="Kono N."/>
            <person name="Nakamura H."/>
            <person name="Mori M."/>
            <person name="Yoshida Y."/>
            <person name="Ohtoshi R."/>
            <person name="Malay A.D."/>
            <person name="Moran D.A.P."/>
            <person name="Tomita M."/>
            <person name="Numata K."/>
            <person name="Arakawa K."/>
        </authorList>
    </citation>
    <scope>NUCLEOTIDE SEQUENCE</scope>
</reference>
<evidence type="ECO:0000256" key="5">
    <source>
        <dbReference type="ARBA" id="ARBA00022833"/>
    </source>
</evidence>
<evidence type="ECO:0000256" key="7">
    <source>
        <dbReference type="PROSITE-ProRule" id="PRU00042"/>
    </source>
</evidence>
<evidence type="ECO:0000256" key="6">
    <source>
        <dbReference type="ARBA" id="ARBA00023242"/>
    </source>
</evidence>
<organism evidence="9 10">
    <name type="scientific">Trichonephila clavata</name>
    <name type="common">Joro spider</name>
    <name type="synonym">Nephila clavata</name>
    <dbReference type="NCBI Taxonomy" id="2740835"/>
    <lineage>
        <taxon>Eukaryota</taxon>
        <taxon>Metazoa</taxon>
        <taxon>Ecdysozoa</taxon>
        <taxon>Arthropoda</taxon>
        <taxon>Chelicerata</taxon>
        <taxon>Arachnida</taxon>
        <taxon>Araneae</taxon>
        <taxon>Araneomorphae</taxon>
        <taxon>Entelegynae</taxon>
        <taxon>Araneoidea</taxon>
        <taxon>Nephilidae</taxon>
        <taxon>Trichonephila</taxon>
    </lineage>
</organism>
<keyword evidence="6" id="KW-0539">Nucleus</keyword>
<dbReference type="GO" id="GO:0005634">
    <property type="term" value="C:nucleus"/>
    <property type="evidence" value="ECO:0007669"/>
    <property type="project" value="UniProtKB-SubCell"/>
</dbReference>
<keyword evidence="2" id="KW-0479">Metal-binding</keyword>
<keyword evidence="4 7" id="KW-0863">Zinc-finger</keyword>
<dbReference type="GO" id="GO:0008270">
    <property type="term" value="F:zinc ion binding"/>
    <property type="evidence" value="ECO:0007669"/>
    <property type="project" value="UniProtKB-KW"/>
</dbReference>
<keyword evidence="10" id="KW-1185">Reference proteome</keyword>
<dbReference type="SUPFAM" id="SSF57667">
    <property type="entry name" value="beta-beta-alpha zinc fingers"/>
    <property type="match status" value="1"/>
</dbReference>
<accession>A0A8X6HKX9</accession>
<evidence type="ECO:0000256" key="1">
    <source>
        <dbReference type="ARBA" id="ARBA00004123"/>
    </source>
</evidence>
<sequence>MAEAKVNPTEEDFYYSCCRCRMGFRSIWLSFIPISSQKSEFTCVKCGIAFSNGFKVKKSDFDHIYPHPCEICGMRFQNSTQLLYHSYHHTGAWPFKCPFCRMGFTAKSYFERHIATKSFQCSKCSEDFLGTYCPARPFSGNDMLSCEKCSSGSKSV</sequence>
<dbReference type="InterPro" id="IPR036236">
    <property type="entry name" value="Znf_C2H2_sf"/>
</dbReference>
<dbReference type="Proteomes" id="UP000887116">
    <property type="component" value="Unassembled WGS sequence"/>
</dbReference>
<gene>
    <name evidence="9" type="ORF">TNCT_422351</name>
</gene>
<evidence type="ECO:0000256" key="3">
    <source>
        <dbReference type="ARBA" id="ARBA00022737"/>
    </source>
</evidence>
<evidence type="ECO:0000256" key="4">
    <source>
        <dbReference type="ARBA" id="ARBA00022771"/>
    </source>
</evidence>
<dbReference type="OrthoDB" id="654211at2759"/>
<evidence type="ECO:0000313" key="10">
    <source>
        <dbReference type="Proteomes" id="UP000887116"/>
    </source>
</evidence>
<name>A0A8X6HKX9_TRICU</name>
<evidence type="ECO:0000313" key="9">
    <source>
        <dbReference type="EMBL" id="GFR25876.1"/>
    </source>
</evidence>
<dbReference type="InterPro" id="IPR013087">
    <property type="entry name" value="Znf_C2H2_type"/>
</dbReference>
<dbReference type="PANTHER" id="PTHR24394">
    <property type="entry name" value="ZINC FINGER PROTEIN"/>
    <property type="match status" value="1"/>
</dbReference>
<comment type="subcellular location">
    <subcellularLocation>
        <location evidence="1">Nucleus</location>
    </subcellularLocation>
</comment>
<keyword evidence="3" id="KW-0677">Repeat</keyword>
<keyword evidence="5" id="KW-0862">Zinc</keyword>
<feature type="domain" description="C2H2-type" evidence="8">
    <location>
        <begin position="67"/>
        <end position="94"/>
    </location>
</feature>
<dbReference type="Gene3D" id="3.30.160.60">
    <property type="entry name" value="Classic Zinc Finger"/>
    <property type="match status" value="2"/>
</dbReference>
<dbReference type="PROSITE" id="PS00028">
    <property type="entry name" value="ZINC_FINGER_C2H2_1"/>
    <property type="match status" value="1"/>
</dbReference>
<evidence type="ECO:0000256" key="2">
    <source>
        <dbReference type="ARBA" id="ARBA00022723"/>
    </source>
</evidence>